<gene>
    <name evidence="1" type="ORF">N3K66_004757</name>
</gene>
<accession>A0ACC0V273</accession>
<reference evidence="1" key="1">
    <citation type="submission" date="2022-10" db="EMBL/GenBank/DDBJ databases">
        <title>Complete Genome of Trichothecium roseum strain YXFP-22015, a Plant Pathogen Isolated from Citrus.</title>
        <authorList>
            <person name="Wang Y."/>
            <person name="Zhu L."/>
        </authorList>
    </citation>
    <scope>NUCLEOTIDE SEQUENCE</scope>
    <source>
        <strain evidence="1">YXFP-22015</strain>
    </source>
</reference>
<organism evidence="1 2">
    <name type="scientific">Trichothecium roseum</name>
    <dbReference type="NCBI Taxonomy" id="47278"/>
    <lineage>
        <taxon>Eukaryota</taxon>
        <taxon>Fungi</taxon>
        <taxon>Dikarya</taxon>
        <taxon>Ascomycota</taxon>
        <taxon>Pezizomycotina</taxon>
        <taxon>Sordariomycetes</taxon>
        <taxon>Hypocreomycetidae</taxon>
        <taxon>Hypocreales</taxon>
        <taxon>Hypocreales incertae sedis</taxon>
        <taxon>Trichothecium</taxon>
    </lineage>
</organism>
<proteinExistence type="predicted"/>
<name>A0ACC0V273_9HYPO</name>
<dbReference type="EMBL" id="CM047943">
    <property type="protein sequence ID" value="KAI9900495.1"/>
    <property type="molecule type" value="Genomic_DNA"/>
</dbReference>
<evidence type="ECO:0000313" key="1">
    <source>
        <dbReference type="EMBL" id="KAI9900495.1"/>
    </source>
</evidence>
<keyword evidence="2" id="KW-1185">Reference proteome</keyword>
<dbReference type="Proteomes" id="UP001163324">
    <property type="component" value="Chromosome 4"/>
</dbReference>
<comment type="caution">
    <text evidence="1">The sequence shown here is derived from an EMBL/GenBank/DDBJ whole genome shotgun (WGS) entry which is preliminary data.</text>
</comment>
<sequence>MPFPTYEGVTVFRLPPEGFAADFAHPRQHRNVEHYTIVGVGIPLASIALCQRFYTKIFLSRGLQLDDFFMFLGWACSLVTQINMTVSVSENGLCSHSWEMPLTVFERYSLLSYVAAPIYQMCNGFVKLSLLTFYLNLPSPSRRFRLSIWLTMAFVTLYTVVISLLMWFVCNPPRKQFDLSIEGGRCMDAGILYIATAVSNIFTDVVLFVLPIPMVLELRLPTAQKLGAVLVFAVGSITIVFSIMRLTKLPPVLKSDDPTWAVCDANIWTLLEANFFVICGSMPTLRKFFKHFAPRLMGSSPSTKRPGPSPHEGGSALDRIRRQRRYAHFDDDDDDYDYGTGVGSSNSKSRSGQGIDVSSELQDFARPSRDARTGRTARIDAAPPLPSLVGTGAGAGAGAGSGGGSGSRSANRDDHSEKAILQTRTFTVQYDDD</sequence>
<protein>
    <submittedName>
        <fullName evidence="1">Uncharacterized protein</fullName>
    </submittedName>
</protein>
<evidence type="ECO:0000313" key="2">
    <source>
        <dbReference type="Proteomes" id="UP001163324"/>
    </source>
</evidence>